<feature type="transmembrane region" description="Helical" evidence="8">
    <location>
        <begin position="53"/>
        <end position="79"/>
    </location>
</feature>
<evidence type="ECO:0000256" key="3">
    <source>
        <dbReference type="ARBA" id="ARBA00022448"/>
    </source>
</evidence>
<dbReference type="EMBL" id="DVML01000010">
    <property type="protein sequence ID" value="HIU22281.1"/>
    <property type="molecule type" value="Genomic_DNA"/>
</dbReference>
<dbReference type="PANTHER" id="PTHR21716">
    <property type="entry name" value="TRANSMEMBRANE PROTEIN"/>
    <property type="match status" value="1"/>
</dbReference>
<comment type="caution">
    <text evidence="9">The sequence shown here is derived from an EMBL/GenBank/DDBJ whole genome shotgun (WGS) entry which is preliminary data.</text>
</comment>
<evidence type="ECO:0000256" key="1">
    <source>
        <dbReference type="ARBA" id="ARBA00004651"/>
    </source>
</evidence>
<keyword evidence="4" id="KW-1003">Cell membrane</keyword>
<comment type="subcellular location">
    <subcellularLocation>
        <location evidence="1">Cell membrane</location>
        <topology evidence="1">Multi-pass membrane protein</topology>
    </subcellularLocation>
</comment>
<keyword evidence="3" id="KW-0813">Transport</keyword>
<accession>A0A9D1L363</accession>
<dbReference type="AlphaFoldDB" id="A0A9D1L363"/>
<keyword evidence="7 8" id="KW-0472">Membrane</keyword>
<name>A0A9D1L363_9BACT</name>
<dbReference type="PANTHER" id="PTHR21716:SF53">
    <property type="entry name" value="PERMEASE PERM-RELATED"/>
    <property type="match status" value="1"/>
</dbReference>
<feature type="transmembrane region" description="Helical" evidence="8">
    <location>
        <begin position="181"/>
        <end position="204"/>
    </location>
</feature>
<evidence type="ECO:0000256" key="5">
    <source>
        <dbReference type="ARBA" id="ARBA00022692"/>
    </source>
</evidence>
<keyword evidence="5 8" id="KW-0812">Transmembrane</keyword>
<evidence type="ECO:0000313" key="9">
    <source>
        <dbReference type="EMBL" id="HIU22281.1"/>
    </source>
</evidence>
<evidence type="ECO:0000313" key="10">
    <source>
        <dbReference type="Proteomes" id="UP000824087"/>
    </source>
</evidence>
<reference evidence="9" key="1">
    <citation type="submission" date="2020-10" db="EMBL/GenBank/DDBJ databases">
        <authorList>
            <person name="Gilroy R."/>
        </authorList>
    </citation>
    <scope>NUCLEOTIDE SEQUENCE</scope>
    <source>
        <strain evidence="9">CHK197-8231</strain>
    </source>
</reference>
<evidence type="ECO:0000256" key="2">
    <source>
        <dbReference type="ARBA" id="ARBA00009773"/>
    </source>
</evidence>
<sequence length="382" mass="42673">MLGRRNKEKEVDYKSLNEVIGLSKNILKIAYILIAIIGIYAITMIFKEWNVKSFLFTILGVVSPLFVGLLIAWLFHPFVSFLQQKGIHRGLGAFITYVLFLGALAIVIGAIIPILSQQINDFVNMLPSIFDNIKGWLDGVFDQLDHIENFDAMAMKKDIFSQINEFGIGLTKDLPNITIDVVQSIFSGIGIFVIGLIIGFYLLVSFDGVHDMLMVFIPPRIQSDTKELLSRMNESMRNFVQGALLDCTFIFIITTFFLWIVGLKGFVLFGLFCGITNIIPYAGPYIGGAPAVIVGFSQSPTIGLLTLLVIVVIQFLEGNFLQPLIMSRTTKLHPVTIMLGLLIFGHFWGIVGMVVSTPIISAVKSFFQFFDDKYNILNSEEE</sequence>
<dbReference type="Pfam" id="PF01594">
    <property type="entry name" value="AI-2E_transport"/>
    <property type="match status" value="1"/>
</dbReference>
<feature type="transmembrane region" description="Helical" evidence="8">
    <location>
        <begin position="91"/>
        <end position="115"/>
    </location>
</feature>
<evidence type="ECO:0000256" key="7">
    <source>
        <dbReference type="ARBA" id="ARBA00023136"/>
    </source>
</evidence>
<dbReference type="InterPro" id="IPR002549">
    <property type="entry name" value="AI-2E-like"/>
</dbReference>
<feature type="transmembrane region" description="Helical" evidence="8">
    <location>
        <begin position="239"/>
        <end position="260"/>
    </location>
</feature>
<keyword evidence="6 8" id="KW-1133">Transmembrane helix</keyword>
<evidence type="ECO:0000256" key="8">
    <source>
        <dbReference type="SAM" id="Phobius"/>
    </source>
</evidence>
<feature type="transmembrane region" description="Helical" evidence="8">
    <location>
        <begin position="266"/>
        <end position="286"/>
    </location>
</feature>
<dbReference type="Proteomes" id="UP000824087">
    <property type="component" value="Unassembled WGS sequence"/>
</dbReference>
<feature type="transmembrane region" description="Helical" evidence="8">
    <location>
        <begin position="293"/>
        <end position="316"/>
    </location>
</feature>
<feature type="transmembrane region" description="Helical" evidence="8">
    <location>
        <begin position="29"/>
        <end position="47"/>
    </location>
</feature>
<gene>
    <name evidence="9" type="ORF">IAD49_01730</name>
</gene>
<evidence type="ECO:0000256" key="6">
    <source>
        <dbReference type="ARBA" id="ARBA00022989"/>
    </source>
</evidence>
<evidence type="ECO:0000256" key="4">
    <source>
        <dbReference type="ARBA" id="ARBA00022475"/>
    </source>
</evidence>
<protein>
    <submittedName>
        <fullName evidence="9">AI-2E family transporter</fullName>
    </submittedName>
</protein>
<reference evidence="9" key="2">
    <citation type="journal article" date="2021" name="PeerJ">
        <title>Extensive microbial diversity within the chicken gut microbiome revealed by metagenomics and culture.</title>
        <authorList>
            <person name="Gilroy R."/>
            <person name="Ravi A."/>
            <person name="Getino M."/>
            <person name="Pursley I."/>
            <person name="Horton D.L."/>
            <person name="Alikhan N.F."/>
            <person name="Baker D."/>
            <person name="Gharbi K."/>
            <person name="Hall N."/>
            <person name="Watson M."/>
            <person name="Adriaenssens E.M."/>
            <person name="Foster-Nyarko E."/>
            <person name="Jarju S."/>
            <person name="Secka A."/>
            <person name="Antonio M."/>
            <person name="Oren A."/>
            <person name="Chaudhuri R.R."/>
            <person name="La Ragione R."/>
            <person name="Hildebrand F."/>
            <person name="Pallen M.J."/>
        </authorList>
    </citation>
    <scope>NUCLEOTIDE SEQUENCE</scope>
    <source>
        <strain evidence="9">CHK197-8231</strain>
    </source>
</reference>
<organism evidence="9 10">
    <name type="scientific">Candidatus Fimihabitans intestinipullorum</name>
    <dbReference type="NCBI Taxonomy" id="2840820"/>
    <lineage>
        <taxon>Bacteria</taxon>
        <taxon>Bacillati</taxon>
        <taxon>Mycoplasmatota</taxon>
        <taxon>Mycoplasmatota incertae sedis</taxon>
        <taxon>Candidatus Fimihabitans</taxon>
    </lineage>
</organism>
<dbReference type="GO" id="GO:0005886">
    <property type="term" value="C:plasma membrane"/>
    <property type="evidence" value="ECO:0007669"/>
    <property type="project" value="UniProtKB-SubCell"/>
</dbReference>
<comment type="similarity">
    <text evidence="2">Belongs to the autoinducer-2 exporter (AI-2E) (TC 2.A.86) family.</text>
</comment>
<proteinExistence type="inferred from homology"/>
<feature type="transmembrane region" description="Helical" evidence="8">
    <location>
        <begin position="336"/>
        <end position="363"/>
    </location>
</feature>
<dbReference type="GO" id="GO:0055085">
    <property type="term" value="P:transmembrane transport"/>
    <property type="evidence" value="ECO:0007669"/>
    <property type="project" value="TreeGrafter"/>
</dbReference>